<dbReference type="STRING" id="158607.A0A2P5HXF5"/>
<keyword evidence="5 6" id="KW-0472">Membrane</keyword>
<protein>
    <submittedName>
        <fullName evidence="7">Amino acid permease</fullName>
    </submittedName>
</protein>
<dbReference type="GO" id="GO:0016020">
    <property type="term" value="C:membrane"/>
    <property type="evidence" value="ECO:0007669"/>
    <property type="project" value="UniProtKB-SubCell"/>
</dbReference>
<dbReference type="Gene3D" id="1.20.1740.10">
    <property type="entry name" value="Amino acid/polyamine transporter I"/>
    <property type="match status" value="1"/>
</dbReference>
<evidence type="ECO:0000256" key="1">
    <source>
        <dbReference type="ARBA" id="ARBA00004141"/>
    </source>
</evidence>
<keyword evidence="4 6" id="KW-1133">Transmembrane helix</keyword>
<comment type="subcellular location">
    <subcellularLocation>
        <location evidence="1">Membrane</location>
        <topology evidence="1">Multi-pass membrane protein</topology>
    </subcellularLocation>
</comment>
<evidence type="ECO:0000256" key="4">
    <source>
        <dbReference type="ARBA" id="ARBA00022989"/>
    </source>
</evidence>
<evidence type="ECO:0000313" key="8">
    <source>
        <dbReference type="Proteomes" id="UP000094444"/>
    </source>
</evidence>
<dbReference type="InterPro" id="IPR002293">
    <property type="entry name" value="AA/rel_permease1"/>
</dbReference>
<evidence type="ECO:0000256" key="3">
    <source>
        <dbReference type="ARBA" id="ARBA00022692"/>
    </source>
</evidence>
<name>A0A2P5HXF5_DIAHE</name>
<keyword evidence="3 6" id="KW-0812">Transmembrane</keyword>
<evidence type="ECO:0000313" key="7">
    <source>
        <dbReference type="EMBL" id="POS74948.1"/>
    </source>
</evidence>
<dbReference type="OrthoDB" id="10054429at2759"/>
<evidence type="ECO:0000256" key="5">
    <source>
        <dbReference type="ARBA" id="ARBA00023136"/>
    </source>
</evidence>
<accession>A0A2P5HXF5</accession>
<feature type="transmembrane region" description="Helical" evidence="6">
    <location>
        <begin position="9"/>
        <end position="28"/>
    </location>
</feature>
<reference evidence="7" key="1">
    <citation type="submission" date="2017-09" db="EMBL/GenBank/DDBJ databases">
        <title>Polyketide synthases of a Diaporthe helianthi virulent isolate.</title>
        <authorList>
            <person name="Baroncelli R."/>
        </authorList>
    </citation>
    <scope>NUCLEOTIDE SEQUENCE [LARGE SCALE GENOMIC DNA]</scope>
    <source>
        <strain evidence="7">7/96</strain>
    </source>
</reference>
<dbReference type="Proteomes" id="UP000094444">
    <property type="component" value="Unassembled WGS sequence"/>
</dbReference>
<dbReference type="AlphaFoldDB" id="A0A2P5HXF5"/>
<dbReference type="EMBL" id="MAVT02000554">
    <property type="protein sequence ID" value="POS74948.1"/>
    <property type="molecule type" value="Genomic_DNA"/>
</dbReference>
<sequence>MGNGGLTKLLWICTVLSKFGVVLVNVTAGTRSYFAYARDGALPCAKWLSTVNPVTKTPINATITLLSVCALLGLISLGSSEALYAFFSGSSVAGATAYMMPVLMRCLYEKNPECIPGPFSLGKWSTLIRWVAVIWTVFYVGLLMLVIPWYFLRAHK</sequence>
<dbReference type="PANTHER" id="PTHR45649:SF26">
    <property type="entry name" value="OS04G0435100 PROTEIN"/>
    <property type="match status" value="1"/>
</dbReference>
<keyword evidence="2" id="KW-0813">Transport</keyword>
<comment type="caution">
    <text evidence="7">The sequence shown here is derived from an EMBL/GenBank/DDBJ whole genome shotgun (WGS) entry which is preliminary data.</text>
</comment>
<evidence type="ECO:0000256" key="2">
    <source>
        <dbReference type="ARBA" id="ARBA00022448"/>
    </source>
</evidence>
<dbReference type="PANTHER" id="PTHR45649">
    <property type="entry name" value="AMINO-ACID PERMEASE BAT1"/>
    <property type="match status" value="1"/>
</dbReference>
<feature type="transmembrane region" description="Helical" evidence="6">
    <location>
        <begin position="127"/>
        <end position="152"/>
    </location>
</feature>
<dbReference type="InParanoid" id="A0A2P5HXF5"/>
<gene>
    <name evidence="7" type="ORF">DHEL01_v206657</name>
</gene>
<proteinExistence type="predicted"/>
<organism evidence="7 8">
    <name type="scientific">Diaporthe helianthi</name>
    <dbReference type="NCBI Taxonomy" id="158607"/>
    <lineage>
        <taxon>Eukaryota</taxon>
        <taxon>Fungi</taxon>
        <taxon>Dikarya</taxon>
        <taxon>Ascomycota</taxon>
        <taxon>Pezizomycotina</taxon>
        <taxon>Sordariomycetes</taxon>
        <taxon>Sordariomycetidae</taxon>
        <taxon>Diaporthales</taxon>
        <taxon>Diaporthaceae</taxon>
        <taxon>Diaporthe</taxon>
    </lineage>
</organism>
<evidence type="ECO:0000256" key="6">
    <source>
        <dbReference type="SAM" id="Phobius"/>
    </source>
</evidence>
<dbReference type="Pfam" id="PF13520">
    <property type="entry name" value="AA_permease_2"/>
    <property type="match status" value="1"/>
</dbReference>
<dbReference type="GO" id="GO:0022857">
    <property type="term" value="F:transmembrane transporter activity"/>
    <property type="evidence" value="ECO:0007669"/>
    <property type="project" value="InterPro"/>
</dbReference>
<keyword evidence="8" id="KW-1185">Reference proteome</keyword>